<dbReference type="EMBL" id="JAVHJO010000004">
    <property type="protein sequence ID" value="KAK6540897.1"/>
    <property type="molecule type" value="Genomic_DNA"/>
</dbReference>
<keyword evidence="4" id="KW-1185">Reference proteome</keyword>
<dbReference type="AlphaFoldDB" id="A0AAV9XH00"/>
<proteinExistence type="predicted"/>
<comment type="caution">
    <text evidence="3">The sequence shown here is derived from an EMBL/GenBank/DDBJ whole genome shotgun (WGS) entry which is preliminary data.</text>
</comment>
<dbReference type="SMART" id="SM00256">
    <property type="entry name" value="FBOX"/>
    <property type="match status" value="1"/>
</dbReference>
<evidence type="ECO:0000259" key="2">
    <source>
        <dbReference type="PROSITE" id="PS50181"/>
    </source>
</evidence>
<evidence type="ECO:0000256" key="1">
    <source>
        <dbReference type="SAM" id="MobiDB-lite"/>
    </source>
</evidence>
<dbReference type="InterPro" id="IPR001810">
    <property type="entry name" value="F-box_dom"/>
</dbReference>
<dbReference type="Proteomes" id="UP001365542">
    <property type="component" value="Unassembled WGS sequence"/>
</dbReference>
<feature type="domain" description="F-box" evidence="2">
    <location>
        <begin position="15"/>
        <end position="66"/>
    </location>
</feature>
<reference evidence="3 4" key="1">
    <citation type="submission" date="2019-10" db="EMBL/GenBank/DDBJ databases">
        <authorList>
            <person name="Palmer J.M."/>
        </authorList>
    </citation>
    <scope>NUCLEOTIDE SEQUENCE [LARGE SCALE GENOMIC DNA]</scope>
    <source>
        <strain evidence="3 4">TWF694</strain>
    </source>
</reference>
<gene>
    <name evidence="3" type="ORF">TWF694_008281</name>
</gene>
<accession>A0AAV9XH00</accession>
<sequence>MDTQPNPIAPNAKPAATILTIPIELQEQILSNLTLLDQLAASHICPLWRTIILTRLPFLKSRYASIIHTTANNQIIIEWKEYDIPFNNHIFITWKNLDEPHFFFKVQNGILKSFTHKHVDPFTNYATRISQMDKKNESLDTRWRDISECTFLDDPVFSPFDEINFPDDDNTLPLFWKKKAIREPEEDILFETVENTKYDYYDPTDHETSEGEESENKSTLCRTGPEFTASVTSGDNTQWRPDRWQAHVRIRKNTTVGELMREMLRESVGIVGRFGIHTPQEHELFFYTGNDETGVWHISAGYIEQYVLTL</sequence>
<feature type="compositionally biased region" description="Basic and acidic residues" evidence="1">
    <location>
        <begin position="200"/>
        <end position="209"/>
    </location>
</feature>
<name>A0AAV9XH00_9PEZI</name>
<dbReference type="SUPFAM" id="SSF81383">
    <property type="entry name" value="F-box domain"/>
    <property type="match status" value="1"/>
</dbReference>
<dbReference type="PROSITE" id="PS50181">
    <property type="entry name" value="FBOX"/>
    <property type="match status" value="1"/>
</dbReference>
<organism evidence="3 4">
    <name type="scientific">Orbilia ellipsospora</name>
    <dbReference type="NCBI Taxonomy" id="2528407"/>
    <lineage>
        <taxon>Eukaryota</taxon>
        <taxon>Fungi</taxon>
        <taxon>Dikarya</taxon>
        <taxon>Ascomycota</taxon>
        <taxon>Pezizomycotina</taxon>
        <taxon>Orbiliomycetes</taxon>
        <taxon>Orbiliales</taxon>
        <taxon>Orbiliaceae</taxon>
        <taxon>Orbilia</taxon>
    </lineage>
</organism>
<feature type="region of interest" description="Disordered" evidence="1">
    <location>
        <begin position="200"/>
        <end position="220"/>
    </location>
</feature>
<dbReference type="InterPro" id="IPR036047">
    <property type="entry name" value="F-box-like_dom_sf"/>
</dbReference>
<dbReference type="Pfam" id="PF00646">
    <property type="entry name" value="F-box"/>
    <property type="match status" value="1"/>
</dbReference>
<evidence type="ECO:0000313" key="4">
    <source>
        <dbReference type="Proteomes" id="UP001365542"/>
    </source>
</evidence>
<protein>
    <recommendedName>
        <fullName evidence="2">F-box domain-containing protein</fullName>
    </recommendedName>
</protein>
<evidence type="ECO:0000313" key="3">
    <source>
        <dbReference type="EMBL" id="KAK6540897.1"/>
    </source>
</evidence>